<proteinExistence type="predicted"/>
<dbReference type="RefSeq" id="WP_193181906.1">
    <property type="nucleotide sequence ID" value="NZ_JACVXA010000021.1"/>
</dbReference>
<name>A0A8J7CZS7_9RHOB</name>
<accession>A0A8J7CZS7</accession>
<evidence type="ECO:0000313" key="2">
    <source>
        <dbReference type="Proteomes" id="UP000609121"/>
    </source>
</evidence>
<organism evidence="1 2">
    <name type="scientific">Mangrovicoccus algicola</name>
    <dbReference type="NCBI Taxonomy" id="2771008"/>
    <lineage>
        <taxon>Bacteria</taxon>
        <taxon>Pseudomonadati</taxon>
        <taxon>Pseudomonadota</taxon>
        <taxon>Alphaproteobacteria</taxon>
        <taxon>Rhodobacterales</taxon>
        <taxon>Paracoccaceae</taxon>
        <taxon>Mangrovicoccus</taxon>
    </lineage>
</organism>
<comment type="caution">
    <text evidence="1">The sequence shown here is derived from an EMBL/GenBank/DDBJ whole genome shotgun (WGS) entry which is preliminary data.</text>
</comment>
<sequence length="396" mass="41806">MNAETFTGDLKFMTPAFQIVLNGQRTDPLVLRDVLEVSFTSDLENVDSFEFVLNDWDPVARLPKYSSPWGPTGAPLQLAPGGPDVPNFEPGAEVELHLGYLEQGALPLIMVGEVVSLAPGFPASGAPTCRVRALNRFFRGMQKVYVTGNYDGTDKAIIEALCRDHDVPLSMAAPAAEGELRERVEVDGYLQDEIAKRAKGYGLSMATAPGEDGRDMLILFDAARAQGDPVAEFLWGRTLVSFSPALSAAAQYSAVEARAQDPRQSGDAQNVAVTRRWSDIGLAADALGPAGQADLSTAVGGMVKVIKPADARTEEDAAKAAETALREMAQTLITGSGTSVGLPGLRAGMRVTMGGMGARFDGTWQVTQATHALGGAGYTTSFQARKEVLEGGAGLG</sequence>
<dbReference type="EMBL" id="JACVXA010000021">
    <property type="protein sequence ID" value="MBE3638368.1"/>
    <property type="molecule type" value="Genomic_DNA"/>
</dbReference>
<gene>
    <name evidence="1" type="ORF">ICN82_09165</name>
</gene>
<dbReference type="AlphaFoldDB" id="A0A8J7CZS7"/>
<keyword evidence="2" id="KW-1185">Reference proteome</keyword>
<dbReference type="Proteomes" id="UP000609121">
    <property type="component" value="Unassembled WGS sequence"/>
</dbReference>
<dbReference type="SUPFAM" id="SSF69279">
    <property type="entry name" value="Phage tail proteins"/>
    <property type="match status" value="1"/>
</dbReference>
<evidence type="ECO:0000313" key="1">
    <source>
        <dbReference type="EMBL" id="MBE3638368.1"/>
    </source>
</evidence>
<protein>
    <submittedName>
        <fullName evidence="1">Phage late control D family protein</fullName>
    </submittedName>
</protein>
<reference evidence="1" key="1">
    <citation type="submission" date="2020-09" db="EMBL/GenBank/DDBJ databases">
        <title>A novel bacterium of genus Mangrovicoccus, isolated from South China Sea.</title>
        <authorList>
            <person name="Huang H."/>
            <person name="Mo K."/>
            <person name="Hu Y."/>
        </authorList>
    </citation>
    <scope>NUCLEOTIDE SEQUENCE</scope>
    <source>
        <strain evidence="1">HB182678</strain>
    </source>
</reference>